<dbReference type="HOGENOM" id="CLU_2782687_0_0_1"/>
<organism evidence="1 3">
    <name type="scientific">Botryobasidium botryosum (strain FD-172 SS1)</name>
    <dbReference type="NCBI Taxonomy" id="930990"/>
    <lineage>
        <taxon>Eukaryota</taxon>
        <taxon>Fungi</taxon>
        <taxon>Dikarya</taxon>
        <taxon>Basidiomycota</taxon>
        <taxon>Agaricomycotina</taxon>
        <taxon>Agaricomycetes</taxon>
        <taxon>Cantharellales</taxon>
        <taxon>Botryobasidiaceae</taxon>
        <taxon>Botryobasidium</taxon>
    </lineage>
</organism>
<reference evidence="3" key="1">
    <citation type="journal article" date="2014" name="Proc. Natl. Acad. Sci. U.S.A.">
        <title>Extensive sampling of basidiomycete genomes demonstrates inadequacy of the white-rot/brown-rot paradigm for wood decay fungi.</title>
        <authorList>
            <person name="Riley R."/>
            <person name="Salamov A.A."/>
            <person name="Brown D.W."/>
            <person name="Nagy L.G."/>
            <person name="Floudas D."/>
            <person name="Held B.W."/>
            <person name="Levasseur A."/>
            <person name="Lombard V."/>
            <person name="Morin E."/>
            <person name="Otillar R."/>
            <person name="Lindquist E.A."/>
            <person name="Sun H."/>
            <person name="LaButti K.M."/>
            <person name="Schmutz J."/>
            <person name="Jabbour D."/>
            <person name="Luo H."/>
            <person name="Baker S.E."/>
            <person name="Pisabarro A.G."/>
            <person name="Walton J.D."/>
            <person name="Blanchette R.A."/>
            <person name="Henrissat B."/>
            <person name="Martin F."/>
            <person name="Cullen D."/>
            <person name="Hibbett D.S."/>
            <person name="Grigoriev I.V."/>
        </authorList>
    </citation>
    <scope>NUCLEOTIDE SEQUENCE [LARGE SCALE GENOMIC DNA]</scope>
    <source>
        <strain evidence="3">FD-172 SS1</strain>
    </source>
</reference>
<proteinExistence type="predicted"/>
<dbReference type="Proteomes" id="UP000027195">
    <property type="component" value="Unassembled WGS sequence"/>
</dbReference>
<sequence>VTDSHTSATPLSSSAHSGNTCSHLRLSMLQAGGRSVLQKSKRLGERGIIHWPRANADVRVVDNPHYMYH</sequence>
<evidence type="ECO:0000313" key="3">
    <source>
        <dbReference type="Proteomes" id="UP000027195"/>
    </source>
</evidence>
<gene>
    <name evidence="2" type="ORF">BOTBODRAFT_26931</name>
    <name evidence="1" type="ORF">BOTBODRAFT_31778</name>
</gene>
<protein>
    <submittedName>
        <fullName evidence="1">Uncharacterized protein</fullName>
    </submittedName>
</protein>
<reference evidence="1" key="2">
    <citation type="journal article" date="2014" name="Proc. Natl. Acad. Sci. U.S.A.">
        <title>Extensive sampling of basidiomycete genomes demonstrates inadequacy of the white rot/brown rot paradigm for wood decay fungi.</title>
        <authorList>
            <person name="Riley R."/>
            <person name="Salamov A.A."/>
            <person name="Brown D.W."/>
            <person name="Nagy L.G."/>
            <person name="Floudas D."/>
            <person name="Held B.W."/>
            <person name="Levasseur A."/>
            <person name="Lombard V."/>
            <person name="Morin E."/>
            <person name="Otillar R."/>
            <person name="Lindquist E.A."/>
            <person name="Sun H."/>
            <person name="LaButti K.M."/>
            <person name="Schmutz J."/>
            <person name="Jabbour D."/>
            <person name="Luo H."/>
            <person name="Baker S.E."/>
            <person name="Pisabarro A.G."/>
            <person name="Walton J.D."/>
            <person name="Blanchette R.A."/>
            <person name="Henrissat B."/>
            <person name="Martin F."/>
            <person name="Cullen D."/>
            <person name="Hibbett D.S."/>
            <person name="Grigoriev I.V."/>
        </authorList>
    </citation>
    <scope>NUCLEOTIDE SEQUENCE</scope>
    <source>
        <strain evidence="1">FD-172 SS1</strain>
    </source>
</reference>
<keyword evidence="3" id="KW-1185">Reference proteome</keyword>
<evidence type="ECO:0000313" key="1">
    <source>
        <dbReference type="EMBL" id="KDQ15447.1"/>
    </source>
</evidence>
<feature type="non-terminal residue" evidence="1">
    <location>
        <position position="1"/>
    </location>
</feature>
<accession>A0A067MUB5</accession>
<dbReference type="EMBL" id="KL198017">
    <property type="protein sequence ID" value="KDQ20920.1"/>
    <property type="molecule type" value="Genomic_DNA"/>
</dbReference>
<dbReference type="AlphaFoldDB" id="A0A067MUB5"/>
<dbReference type="EMBL" id="KL198032">
    <property type="protein sequence ID" value="KDQ15447.1"/>
    <property type="molecule type" value="Genomic_DNA"/>
</dbReference>
<evidence type="ECO:0000313" key="2">
    <source>
        <dbReference type="EMBL" id="KDQ20920.1"/>
    </source>
</evidence>
<name>A0A067MUB5_BOTB1</name>